<sequence length="125" mass="13765">MSRSGCPPVVASCLLEPAVLSLFIDSEFHFGVQPLLCFQSFLALTAVECADITLFAPSSPAPRKMSITILNDPQLSSDVYDLLMSNTEACVVAYPFYRRTSTNTFAVCQRLPTSATYANRPFEDR</sequence>
<dbReference type="Proteomes" id="UP000835052">
    <property type="component" value="Unassembled WGS sequence"/>
</dbReference>
<protein>
    <submittedName>
        <fullName evidence="1">Uncharacterized protein</fullName>
    </submittedName>
</protein>
<gene>
    <name evidence="1" type="ORF">CAUJ_LOCUS1351</name>
</gene>
<name>A0A8S1GRL8_9PELO</name>
<dbReference type="OrthoDB" id="5876382at2759"/>
<proteinExistence type="predicted"/>
<dbReference type="AlphaFoldDB" id="A0A8S1GRL8"/>
<reference evidence="1" key="1">
    <citation type="submission" date="2020-10" db="EMBL/GenBank/DDBJ databases">
        <authorList>
            <person name="Kikuchi T."/>
        </authorList>
    </citation>
    <scope>NUCLEOTIDE SEQUENCE</scope>
    <source>
        <strain evidence="1">NKZ352</strain>
    </source>
</reference>
<dbReference type="EMBL" id="CAJGYM010000002">
    <property type="protein sequence ID" value="CAD6185432.1"/>
    <property type="molecule type" value="Genomic_DNA"/>
</dbReference>
<evidence type="ECO:0000313" key="2">
    <source>
        <dbReference type="Proteomes" id="UP000835052"/>
    </source>
</evidence>
<comment type="caution">
    <text evidence="1">The sequence shown here is derived from an EMBL/GenBank/DDBJ whole genome shotgun (WGS) entry which is preliminary data.</text>
</comment>
<keyword evidence="2" id="KW-1185">Reference proteome</keyword>
<evidence type="ECO:0000313" key="1">
    <source>
        <dbReference type="EMBL" id="CAD6185432.1"/>
    </source>
</evidence>
<accession>A0A8S1GRL8</accession>
<organism evidence="1 2">
    <name type="scientific">Caenorhabditis auriculariae</name>
    <dbReference type="NCBI Taxonomy" id="2777116"/>
    <lineage>
        <taxon>Eukaryota</taxon>
        <taxon>Metazoa</taxon>
        <taxon>Ecdysozoa</taxon>
        <taxon>Nematoda</taxon>
        <taxon>Chromadorea</taxon>
        <taxon>Rhabditida</taxon>
        <taxon>Rhabditina</taxon>
        <taxon>Rhabditomorpha</taxon>
        <taxon>Rhabditoidea</taxon>
        <taxon>Rhabditidae</taxon>
        <taxon>Peloderinae</taxon>
        <taxon>Caenorhabditis</taxon>
    </lineage>
</organism>